<dbReference type="EMBL" id="GBXM01023845">
    <property type="protein sequence ID" value="JAH84732.1"/>
    <property type="molecule type" value="Transcribed_RNA"/>
</dbReference>
<accession>A0A0E9W326</accession>
<sequence>MIITFTYKTISHSGPHQPLQWGIFWILIITCQLYNYSYGTFKGLWSKERKYMSSRLQSNL</sequence>
<feature type="transmembrane region" description="Helical" evidence="1">
    <location>
        <begin position="23"/>
        <end position="45"/>
    </location>
</feature>
<dbReference type="AlphaFoldDB" id="A0A0E9W326"/>
<proteinExistence type="predicted"/>
<name>A0A0E9W326_ANGAN</name>
<keyword evidence="1" id="KW-0472">Membrane</keyword>
<organism evidence="2">
    <name type="scientific">Anguilla anguilla</name>
    <name type="common">European freshwater eel</name>
    <name type="synonym">Muraena anguilla</name>
    <dbReference type="NCBI Taxonomy" id="7936"/>
    <lineage>
        <taxon>Eukaryota</taxon>
        <taxon>Metazoa</taxon>
        <taxon>Chordata</taxon>
        <taxon>Craniata</taxon>
        <taxon>Vertebrata</taxon>
        <taxon>Euteleostomi</taxon>
        <taxon>Actinopterygii</taxon>
        <taxon>Neopterygii</taxon>
        <taxon>Teleostei</taxon>
        <taxon>Anguilliformes</taxon>
        <taxon>Anguillidae</taxon>
        <taxon>Anguilla</taxon>
    </lineage>
</organism>
<evidence type="ECO:0000313" key="2">
    <source>
        <dbReference type="EMBL" id="JAH84732.1"/>
    </source>
</evidence>
<protein>
    <submittedName>
        <fullName evidence="2">Uncharacterized protein</fullName>
    </submittedName>
</protein>
<reference evidence="2" key="2">
    <citation type="journal article" date="2015" name="Fish Shellfish Immunol.">
        <title>Early steps in the European eel (Anguilla anguilla)-Vibrio vulnificus interaction in the gills: Role of the RtxA13 toxin.</title>
        <authorList>
            <person name="Callol A."/>
            <person name="Pajuelo D."/>
            <person name="Ebbesson L."/>
            <person name="Teles M."/>
            <person name="MacKenzie S."/>
            <person name="Amaro C."/>
        </authorList>
    </citation>
    <scope>NUCLEOTIDE SEQUENCE</scope>
</reference>
<keyword evidence="1" id="KW-0812">Transmembrane</keyword>
<reference evidence="2" key="1">
    <citation type="submission" date="2014-11" db="EMBL/GenBank/DDBJ databases">
        <authorList>
            <person name="Amaro Gonzalez C."/>
        </authorList>
    </citation>
    <scope>NUCLEOTIDE SEQUENCE</scope>
</reference>
<evidence type="ECO:0000256" key="1">
    <source>
        <dbReference type="SAM" id="Phobius"/>
    </source>
</evidence>
<keyword evidence="1" id="KW-1133">Transmembrane helix</keyword>